<evidence type="ECO:0000256" key="2">
    <source>
        <dbReference type="ARBA" id="ARBA00023043"/>
    </source>
</evidence>
<dbReference type="SMART" id="SM00248">
    <property type="entry name" value="ANK"/>
    <property type="match status" value="10"/>
</dbReference>
<comment type="caution">
    <text evidence="4">The sequence shown here is derived from an EMBL/GenBank/DDBJ whole genome shotgun (WGS) entry which is preliminary data.</text>
</comment>
<dbReference type="SUPFAM" id="SSF48403">
    <property type="entry name" value="Ankyrin repeat"/>
    <property type="match status" value="2"/>
</dbReference>
<dbReference type="PANTHER" id="PTHR24198:SF165">
    <property type="entry name" value="ANKYRIN REPEAT-CONTAINING PROTEIN-RELATED"/>
    <property type="match status" value="1"/>
</dbReference>
<evidence type="ECO:0000256" key="1">
    <source>
        <dbReference type="ARBA" id="ARBA00022737"/>
    </source>
</evidence>
<evidence type="ECO:0000313" key="5">
    <source>
        <dbReference type="Proteomes" id="UP001201980"/>
    </source>
</evidence>
<evidence type="ECO:0000313" key="4">
    <source>
        <dbReference type="EMBL" id="KAJ2900732.1"/>
    </source>
</evidence>
<accession>A0AAD5WRD3</accession>
<keyword evidence="2 3" id="KW-0040">ANK repeat</keyword>
<reference evidence="4" key="1">
    <citation type="submission" date="2022-07" db="EMBL/GenBank/DDBJ databases">
        <title>Draft genome sequence of Zalerion maritima ATCC 34329, a (micro)plastics degrading marine fungus.</title>
        <authorList>
            <person name="Paco A."/>
            <person name="Goncalves M.F.M."/>
            <person name="Rocha-Santos T.A.P."/>
            <person name="Alves A."/>
        </authorList>
    </citation>
    <scope>NUCLEOTIDE SEQUENCE</scope>
    <source>
        <strain evidence="4">ATCC 34329</strain>
    </source>
</reference>
<organism evidence="4 5">
    <name type="scientific">Zalerion maritima</name>
    <dbReference type="NCBI Taxonomy" id="339359"/>
    <lineage>
        <taxon>Eukaryota</taxon>
        <taxon>Fungi</taxon>
        <taxon>Dikarya</taxon>
        <taxon>Ascomycota</taxon>
        <taxon>Pezizomycotina</taxon>
        <taxon>Sordariomycetes</taxon>
        <taxon>Lulworthiomycetidae</taxon>
        <taxon>Lulworthiales</taxon>
        <taxon>Lulworthiaceae</taxon>
        <taxon>Zalerion</taxon>
    </lineage>
</organism>
<gene>
    <name evidence="4" type="ORF">MKZ38_002268</name>
</gene>
<keyword evidence="1" id="KW-0677">Repeat</keyword>
<dbReference type="Pfam" id="PF12796">
    <property type="entry name" value="Ank_2"/>
    <property type="match status" value="2"/>
</dbReference>
<dbReference type="AlphaFoldDB" id="A0AAD5WRD3"/>
<dbReference type="InterPro" id="IPR002110">
    <property type="entry name" value="Ankyrin_rpt"/>
</dbReference>
<dbReference type="InterPro" id="IPR036770">
    <property type="entry name" value="Ankyrin_rpt-contain_sf"/>
</dbReference>
<dbReference type="PROSITE" id="PS50088">
    <property type="entry name" value="ANK_REPEAT"/>
    <property type="match status" value="1"/>
</dbReference>
<keyword evidence="5" id="KW-1185">Reference proteome</keyword>
<dbReference type="PANTHER" id="PTHR24198">
    <property type="entry name" value="ANKYRIN REPEAT AND PROTEIN KINASE DOMAIN-CONTAINING PROTEIN"/>
    <property type="match status" value="1"/>
</dbReference>
<dbReference type="Gene3D" id="1.25.40.20">
    <property type="entry name" value="Ankyrin repeat-containing domain"/>
    <property type="match status" value="3"/>
</dbReference>
<sequence>MDPLSIVASIIPIAGACAATAKALYSLCERWQRSSLKLTTLVAEFTLINTFLGGLETDLKHHTANGTSLDEQLLKAIDGALRCAYMIQSTITTEMGEVPNINRAGGPLTAGEKIPFLFRESSLDELVSQARSLSTSMSNILGRIQGKALGAKIDNVMDVLKELCDRSGVAYQRTHPASHVPLSHIDARSMILPDAALRRDSASTVPYTPDWMADFLANLQYRVNAYVDHGEAGVRVCPLAEASGNGNLELVRMLVDSGAQLSPEDPDCWWPLHAAIQGKNPDVVSYLISRGASWSSESPVPFEGMCIEGCYPFHVAIMTRQPFDGDMTKEVGIDRRTKGGLTGFTFAAIADDTPVLKLLRQMGVSPSFEDIDFIRSQSTPTADHFFETVATPEVKLRMCIEMGSVDQLRKEVASSQDILACRVGGQPALIALILQEGLLDSSRAALAEYMVQQRPECLYETAVVDRITFKPLQLAAYAGVLASLVDLFVDRGVDLDDFDDLDEANPFTPLLCSLLGIKKSGPGALEAARILLRRGAEATVPIPPHAPIRWKLQPEELVSIRKTTPGRARTSDTREREHILHVAIAQGEREFCEMFLRQRGADCLRAKRFGISRSPALITAVRNGRHDVAALLIGTPGIDVNAVVAAGSGDTALLLACRRRDARMVSILASSPAVNVNVLGADQETPLAIACRQKDAATVSALLGNSAIDVNLVGSSRGAAAAAAAAAATDKDAKPGARCMSPFETAVQGADEKTVSLLLGRGDLALAQDFWRSCLRAFLADRDMLACFVDNPKYPLEIVHGEHLLVSSIEALGLLFRGKQKKKPNAAFELVLEYSATTRTTEARLVSEVLAAAARHLPPGLLGDVMKIHKPEVADRGRVREAMVLAALRRDDADQVAVLRMLVEPKVDADMAISAATLEETEEWAAAGMAEKRAGRPAAAAGTERPAWRLLSVATMLRRRRAAVWLVDSGVDIGKTEQELARSSLAPPAIFRAWEELRATCDRARKPPPRSELLRSLPGYRRYHYMRVT</sequence>
<proteinExistence type="predicted"/>
<protein>
    <recommendedName>
        <fullName evidence="6">Ankyrin repeat protein</fullName>
    </recommendedName>
</protein>
<evidence type="ECO:0000256" key="3">
    <source>
        <dbReference type="PROSITE-ProRule" id="PRU00023"/>
    </source>
</evidence>
<name>A0AAD5WRD3_9PEZI</name>
<dbReference type="EMBL" id="JAKWBI020000167">
    <property type="protein sequence ID" value="KAJ2900732.1"/>
    <property type="molecule type" value="Genomic_DNA"/>
</dbReference>
<feature type="repeat" description="ANK" evidence="3">
    <location>
        <begin position="238"/>
        <end position="266"/>
    </location>
</feature>
<dbReference type="Proteomes" id="UP001201980">
    <property type="component" value="Unassembled WGS sequence"/>
</dbReference>
<evidence type="ECO:0008006" key="6">
    <source>
        <dbReference type="Google" id="ProtNLM"/>
    </source>
</evidence>